<dbReference type="GeneID" id="34556103"/>
<evidence type="ECO:0000313" key="3">
    <source>
        <dbReference type="EMBL" id="OHF01752.1"/>
    </source>
</evidence>
<dbReference type="InterPro" id="IPR056632">
    <property type="entry name" value="DUF7730"/>
</dbReference>
<evidence type="ECO:0000259" key="2">
    <source>
        <dbReference type="Pfam" id="PF24864"/>
    </source>
</evidence>
<dbReference type="OrthoDB" id="62952at2759"/>
<keyword evidence="4" id="KW-1185">Reference proteome</keyword>
<proteinExistence type="predicted"/>
<evidence type="ECO:0000256" key="1">
    <source>
        <dbReference type="SAM" id="MobiDB-lite"/>
    </source>
</evidence>
<gene>
    <name evidence="3" type="ORF">CORC01_02943</name>
</gene>
<dbReference type="PANTHER" id="PTHR38790">
    <property type="entry name" value="2EXR DOMAIN-CONTAINING PROTEIN-RELATED"/>
    <property type="match status" value="1"/>
</dbReference>
<comment type="caution">
    <text evidence="3">The sequence shown here is derived from an EMBL/GenBank/DDBJ whole genome shotgun (WGS) entry which is preliminary data.</text>
</comment>
<dbReference type="Proteomes" id="UP000176998">
    <property type="component" value="Unassembled WGS sequence"/>
</dbReference>
<sequence>MLPDTEKITAAMSTLTLKIRSDPGTYVRPRKGLLDFMQFPPEIRSLIYEFALVEPKRHDIDHKPSCMIRRYATRHNLFHPPPFLLQNVSISSDPPRLVTERLANDLCNCNKRAGMALLQTGRQVHAEAAPIFWSQNSFCFLSGYEAITALNHLLRPQYRDLVTSVSVMGPNFQGRPQHVQFADGTEHGPVPWSEFWEAVSKCRNLNAVNVPTVALQFPTRFHQLAMQRSTLRVKLIDLIPFAKGPGFGASYSYDLENLYTHFFSIYAQATYRVPSVGELRNAGTEIDSDFWWARGNESCHLISTIRETIEDTCLDLSTYTVEYSDSDTDASDEPYFYDAYAFRILPIIEDEKKRFLRLETGKDTFSSVKFYGLPTSRKERVRFARERRAENEEYKRLNGMYRQHSFDKEGCRRARKLREEQLDEETAAALKAYNKASSALTPATLQKQEKKKALKEKKKSMKDNAENRRRERKRVQN</sequence>
<feature type="region of interest" description="Disordered" evidence="1">
    <location>
        <begin position="436"/>
        <end position="477"/>
    </location>
</feature>
<dbReference type="EMBL" id="MJBS01000017">
    <property type="protein sequence ID" value="OHF01752.1"/>
    <property type="molecule type" value="Genomic_DNA"/>
</dbReference>
<organism evidence="3 4">
    <name type="scientific">Colletotrichum orchidophilum</name>
    <dbReference type="NCBI Taxonomy" id="1209926"/>
    <lineage>
        <taxon>Eukaryota</taxon>
        <taxon>Fungi</taxon>
        <taxon>Dikarya</taxon>
        <taxon>Ascomycota</taxon>
        <taxon>Pezizomycotina</taxon>
        <taxon>Sordariomycetes</taxon>
        <taxon>Hypocreomycetidae</taxon>
        <taxon>Glomerellales</taxon>
        <taxon>Glomerellaceae</taxon>
        <taxon>Colletotrichum</taxon>
    </lineage>
</organism>
<feature type="domain" description="DUF7730" evidence="2">
    <location>
        <begin position="36"/>
        <end position="214"/>
    </location>
</feature>
<dbReference type="Pfam" id="PF24864">
    <property type="entry name" value="DUF7730"/>
    <property type="match status" value="1"/>
</dbReference>
<evidence type="ECO:0000313" key="4">
    <source>
        <dbReference type="Proteomes" id="UP000176998"/>
    </source>
</evidence>
<dbReference type="STRING" id="1209926.A0A1G4BJY2"/>
<dbReference type="AlphaFoldDB" id="A0A1G4BJY2"/>
<dbReference type="RefSeq" id="XP_022478894.1">
    <property type="nucleotide sequence ID" value="XM_022614593.1"/>
</dbReference>
<feature type="compositionally biased region" description="Basic residues" evidence="1">
    <location>
        <begin position="449"/>
        <end position="460"/>
    </location>
</feature>
<reference evidence="3 4" key="1">
    <citation type="submission" date="2016-09" db="EMBL/GenBank/DDBJ databases">
        <authorList>
            <person name="Capua I."/>
            <person name="De Benedictis P."/>
            <person name="Joannis T."/>
            <person name="Lombin L.H."/>
            <person name="Cattoli G."/>
        </authorList>
    </citation>
    <scope>NUCLEOTIDE SEQUENCE [LARGE SCALE GENOMIC DNA]</scope>
    <source>
        <strain evidence="3 4">IMI 309357</strain>
    </source>
</reference>
<protein>
    <recommendedName>
        <fullName evidence="2">DUF7730 domain-containing protein</fullName>
    </recommendedName>
</protein>
<name>A0A1G4BJY2_9PEZI</name>
<accession>A0A1G4BJY2</accession>